<dbReference type="GO" id="GO:0006979">
    <property type="term" value="P:response to oxidative stress"/>
    <property type="evidence" value="ECO:0007669"/>
    <property type="project" value="InterPro"/>
</dbReference>
<dbReference type="InParanoid" id="A0A6P6Y0B8"/>
<reference evidence="8" key="1">
    <citation type="submission" date="2025-08" db="UniProtKB">
        <authorList>
            <consortium name="RefSeq"/>
        </authorList>
    </citation>
    <scope>IDENTIFICATION</scope>
    <source>
        <strain evidence="8">Airmid</strain>
    </source>
</reference>
<comment type="catalytic activity">
    <reaction evidence="5 6">
        <text>L-methionyl-[protein] + [thioredoxin]-disulfide + H2O = L-methionyl-(R)-S-oxide-[protein] + [thioredoxin]-dithiol</text>
        <dbReference type="Rhea" id="RHEA:24164"/>
        <dbReference type="Rhea" id="RHEA-COMP:10698"/>
        <dbReference type="Rhea" id="RHEA-COMP:10700"/>
        <dbReference type="Rhea" id="RHEA-COMP:12313"/>
        <dbReference type="Rhea" id="RHEA-COMP:12314"/>
        <dbReference type="ChEBI" id="CHEBI:15377"/>
        <dbReference type="ChEBI" id="CHEBI:16044"/>
        <dbReference type="ChEBI" id="CHEBI:29950"/>
        <dbReference type="ChEBI" id="CHEBI:45764"/>
        <dbReference type="ChEBI" id="CHEBI:50058"/>
        <dbReference type="EC" id="1.8.4.12"/>
    </reaction>
</comment>
<evidence type="ECO:0000256" key="5">
    <source>
        <dbReference type="ARBA" id="ARBA00048488"/>
    </source>
</evidence>
<name>A0A6P6Y0B8_DERPT</name>
<dbReference type="EC" id="1.8.4.12" evidence="6"/>
<gene>
    <name evidence="8" type="primary">LOC113793206</name>
</gene>
<dbReference type="SUPFAM" id="SSF51316">
    <property type="entry name" value="Mss4-like"/>
    <property type="match status" value="1"/>
</dbReference>
<comment type="function">
    <text evidence="6">Methionine-sulfoxide reductase that specifically reduces methionine (R)-sulfoxide back to methionine. While in many cases methionine oxidation is the result of random oxidation following oxidative stress, methionine oxidation is also a post-translational modification that takes place on specific residues.</text>
</comment>
<comment type="similarity">
    <text evidence="1 6">Belongs to the MsrB Met sulfoxide reductase family.</text>
</comment>
<dbReference type="Proteomes" id="UP000515146">
    <property type="component" value="Unplaced"/>
</dbReference>
<accession>A0A6P6Y0B8</accession>
<evidence type="ECO:0000313" key="7">
    <source>
        <dbReference type="Proteomes" id="UP000515146"/>
    </source>
</evidence>
<dbReference type="InterPro" id="IPR028427">
    <property type="entry name" value="Met_Sox_Rdtase_MsrB"/>
</dbReference>
<sequence>MGNMNQNSCQSEQSSTSSTDSNRKSKIPVDQNELKNRLTPIQYAVTQLKATERPFTGEYNEHRDRGEYLCIVCEQELFASDSKFPTECGWPGFKRPIQQVNVALTEDLSHNMIRTEVTCSSCNAHLGHVFDDGPYPERTRYCINSAALKFMKKIPK</sequence>
<dbReference type="NCBIfam" id="TIGR00357">
    <property type="entry name" value="peptide-methionine (R)-S-oxide reductase MsrB"/>
    <property type="match status" value="1"/>
</dbReference>
<keyword evidence="7" id="KW-1185">Reference proteome</keyword>
<dbReference type="GO" id="GO:0005737">
    <property type="term" value="C:cytoplasm"/>
    <property type="evidence" value="ECO:0007669"/>
    <property type="project" value="TreeGrafter"/>
</dbReference>
<dbReference type="PANTHER" id="PTHR10173:SF52">
    <property type="entry name" value="METHIONINE-R-SULFOXIDE REDUCTASE B1"/>
    <property type="match status" value="1"/>
</dbReference>
<evidence type="ECO:0000313" key="8">
    <source>
        <dbReference type="RefSeq" id="XP_027198997.1"/>
    </source>
</evidence>
<evidence type="ECO:0000256" key="4">
    <source>
        <dbReference type="ARBA" id="ARBA00023002"/>
    </source>
</evidence>
<dbReference type="PANTHER" id="PTHR10173">
    <property type="entry name" value="METHIONINE SULFOXIDE REDUCTASE"/>
    <property type="match status" value="1"/>
</dbReference>
<dbReference type="InterPro" id="IPR011057">
    <property type="entry name" value="Mss4-like_sf"/>
</dbReference>
<dbReference type="GO" id="GO:0033743">
    <property type="term" value="F:peptide-methionine (R)-S-oxide reductase activity"/>
    <property type="evidence" value="ECO:0007669"/>
    <property type="project" value="UniProtKB-EC"/>
</dbReference>
<keyword evidence="3 6" id="KW-0862">Zinc</keyword>
<comment type="cofactor">
    <cofactor evidence="6">
        <name>Zn(2+)</name>
        <dbReference type="ChEBI" id="CHEBI:29105"/>
    </cofactor>
    <text evidence="6">Binds 1 zinc ion per subunit.</text>
</comment>
<dbReference type="InterPro" id="IPR002579">
    <property type="entry name" value="Met_Sox_Rdtase_MsrB_dom"/>
</dbReference>
<dbReference type="Gene3D" id="2.170.150.20">
    <property type="entry name" value="Peptide methionine sulfoxide reductase"/>
    <property type="match status" value="1"/>
</dbReference>
<organism evidence="7 8">
    <name type="scientific">Dermatophagoides pteronyssinus</name>
    <name type="common">European house dust mite</name>
    <dbReference type="NCBI Taxonomy" id="6956"/>
    <lineage>
        <taxon>Eukaryota</taxon>
        <taxon>Metazoa</taxon>
        <taxon>Ecdysozoa</taxon>
        <taxon>Arthropoda</taxon>
        <taxon>Chelicerata</taxon>
        <taxon>Arachnida</taxon>
        <taxon>Acari</taxon>
        <taxon>Acariformes</taxon>
        <taxon>Sarcoptiformes</taxon>
        <taxon>Astigmata</taxon>
        <taxon>Psoroptidia</taxon>
        <taxon>Analgoidea</taxon>
        <taxon>Pyroglyphidae</taxon>
        <taxon>Dermatophagoidinae</taxon>
        <taxon>Dermatophagoides</taxon>
    </lineage>
</organism>
<dbReference type="KEGG" id="dpte:113793206"/>
<keyword evidence="2 6" id="KW-0479">Metal-binding</keyword>
<dbReference type="FunFam" id="2.170.150.20:FF:000001">
    <property type="entry name" value="Peptide methionine sulfoxide reductase MsrB"/>
    <property type="match status" value="1"/>
</dbReference>
<dbReference type="FunCoup" id="A0A6P6Y0B8">
    <property type="interactions" value="531"/>
</dbReference>
<evidence type="ECO:0000256" key="2">
    <source>
        <dbReference type="ARBA" id="ARBA00022723"/>
    </source>
</evidence>
<proteinExistence type="inferred from homology"/>
<dbReference type="OMA" id="AKTDAQW"/>
<protein>
    <recommendedName>
        <fullName evidence="6">Peptide-methionine (R)-S-oxide reductase</fullName>
        <ecNumber evidence="6">1.8.4.12</ecNumber>
    </recommendedName>
</protein>
<evidence type="ECO:0000256" key="3">
    <source>
        <dbReference type="ARBA" id="ARBA00022833"/>
    </source>
</evidence>
<dbReference type="RefSeq" id="XP_027198997.1">
    <property type="nucleotide sequence ID" value="XM_027343196.1"/>
</dbReference>
<evidence type="ECO:0000256" key="1">
    <source>
        <dbReference type="ARBA" id="ARBA00007174"/>
    </source>
</evidence>
<dbReference type="AlphaFoldDB" id="A0A6P6Y0B8"/>
<evidence type="ECO:0000256" key="6">
    <source>
        <dbReference type="RuleBase" id="RU365044"/>
    </source>
</evidence>
<dbReference type="Pfam" id="PF01641">
    <property type="entry name" value="SelR"/>
    <property type="match status" value="1"/>
</dbReference>
<dbReference type="GO" id="GO:0030091">
    <property type="term" value="P:protein repair"/>
    <property type="evidence" value="ECO:0007669"/>
    <property type="project" value="InterPro"/>
</dbReference>
<dbReference type="OrthoDB" id="44061at2759"/>
<dbReference type="PROSITE" id="PS51790">
    <property type="entry name" value="MSRB"/>
    <property type="match status" value="1"/>
</dbReference>
<dbReference type="GO" id="GO:0046872">
    <property type="term" value="F:metal ion binding"/>
    <property type="evidence" value="ECO:0007669"/>
    <property type="project" value="UniProtKB-KW"/>
</dbReference>
<keyword evidence="4 6" id="KW-0560">Oxidoreductase</keyword>